<reference evidence="3" key="1">
    <citation type="submission" date="2020-06" db="EMBL/GenBank/DDBJ databases">
        <title>Characterization of fructooligosaccharide metabolism and fructooligosaccharide-degrading enzymes in human commensal butyrate producers.</title>
        <authorList>
            <person name="Tanno H."/>
            <person name="Fujii T."/>
            <person name="Hirano K."/>
            <person name="Maeno S."/>
            <person name="Tonozuka T."/>
            <person name="Sakamoto M."/>
            <person name="Ohkuma M."/>
            <person name="Tochio T."/>
            <person name="Endo A."/>
        </authorList>
    </citation>
    <scope>NUCLEOTIDE SEQUENCE</scope>
    <source>
        <strain evidence="3">JCM 31265</strain>
    </source>
</reference>
<feature type="chain" id="PRO_5042558336" description="LPXTG cell wall anchor domain-containing protein" evidence="2">
    <location>
        <begin position="35"/>
        <end position="207"/>
    </location>
</feature>
<name>A0AAI9K453_9FIRM</name>
<comment type="caution">
    <text evidence="3">The sequence shown here is derived from an EMBL/GenBank/DDBJ whole genome shotgun (WGS) entry which is preliminary data.</text>
</comment>
<evidence type="ECO:0000313" key="4">
    <source>
        <dbReference type="Proteomes" id="UP000660047"/>
    </source>
</evidence>
<dbReference type="PROSITE" id="PS51257">
    <property type="entry name" value="PROKAR_LIPOPROTEIN"/>
    <property type="match status" value="1"/>
</dbReference>
<keyword evidence="1" id="KW-1133">Transmembrane helix</keyword>
<accession>A0AAI9K453</accession>
<evidence type="ECO:0000256" key="2">
    <source>
        <dbReference type="SAM" id="SignalP"/>
    </source>
</evidence>
<keyword evidence="2" id="KW-0732">Signal</keyword>
<keyword evidence="1" id="KW-0472">Membrane</keyword>
<protein>
    <recommendedName>
        <fullName evidence="5">LPXTG cell wall anchor domain-containing protein</fullName>
    </recommendedName>
</protein>
<feature type="signal peptide" evidence="2">
    <location>
        <begin position="1"/>
        <end position="34"/>
    </location>
</feature>
<dbReference type="RefSeq" id="WP_015533966.1">
    <property type="nucleotide sequence ID" value="NZ_BLYL01000003.1"/>
</dbReference>
<organism evidence="3 4">
    <name type="scientific">Coprococcus eutactus</name>
    <dbReference type="NCBI Taxonomy" id="33043"/>
    <lineage>
        <taxon>Bacteria</taxon>
        <taxon>Bacillati</taxon>
        <taxon>Bacillota</taxon>
        <taxon>Clostridia</taxon>
        <taxon>Lachnospirales</taxon>
        <taxon>Lachnospiraceae</taxon>
        <taxon>Coprococcus</taxon>
    </lineage>
</organism>
<dbReference type="Proteomes" id="UP000660047">
    <property type="component" value="Unassembled WGS sequence"/>
</dbReference>
<proteinExistence type="predicted"/>
<dbReference type="AlphaFoldDB" id="A0AAI9K453"/>
<evidence type="ECO:0000256" key="1">
    <source>
        <dbReference type="SAM" id="Phobius"/>
    </source>
</evidence>
<sequence>MTTRLGKAASFKRKAAAWLAAVAITLGCGTTAFANNSPENDYETDSTHILISEADTTIADIDNLMLGDAPSEVLGDKSLDGYSTLAVFSVTAVNDYDYSEIETTKIRGAAITSDMTVQVRFLPDDGDWTKIPFSVESGVLLAEFPSDGQLAVFVKDDIDIPDDDDPQTAGVSQAGKAPQTGDRLPIYIFTGIVAAALVVVSVRKIRK</sequence>
<feature type="transmembrane region" description="Helical" evidence="1">
    <location>
        <begin position="184"/>
        <end position="202"/>
    </location>
</feature>
<evidence type="ECO:0000313" key="3">
    <source>
        <dbReference type="EMBL" id="GFO93816.1"/>
    </source>
</evidence>
<dbReference type="EMBL" id="BLYL01000003">
    <property type="protein sequence ID" value="GFO93816.1"/>
    <property type="molecule type" value="Genomic_DNA"/>
</dbReference>
<evidence type="ECO:0008006" key="5">
    <source>
        <dbReference type="Google" id="ProtNLM"/>
    </source>
</evidence>
<keyword evidence="1" id="KW-0812">Transmembrane</keyword>
<gene>
    <name evidence="3" type="ORF">COEU31_08620</name>
</gene>